<evidence type="ECO:0000313" key="3">
    <source>
        <dbReference type="Proteomes" id="UP000253551"/>
    </source>
</evidence>
<organism evidence="2 3">
    <name type="scientific">Rhizopus stolonifer</name>
    <name type="common">Rhizopus nigricans</name>
    <dbReference type="NCBI Taxonomy" id="4846"/>
    <lineage>
        <taxon>Eukaryota</taxon>
        <taxon>Fungi</taxon>
        <taxon>Fungi incertae sedis</taxon>
        <taxon>Mucoromycota</taxon>
        <taxon>Mucoromycotina</taxon>
        <taxon>Mucoromycetes</taxon>
        <taxon>Mucorales</taxon>
        <taxon>Mucorineae</taxon>
        <taxon>Rhizopodaceae</taxon>
        <taxon>Rhizopus</taxon>
    </lineage>
</organism>
<proteinExistence type="predicted"/>
<protein>
    <recommendedName>
        <fullName evidence="4">Cysteine-rich protein</fullName>
    </recommendedName>
</protein>
<feature type="chain" id="PRO_5016752204" description="Cysteine-rich protein" evidence="1">
    <location>
        <begin position="21"/>
        <end position="83"/>
    </location>
</feature>
<dbReference type="STRING" id="4846.A0A367KJ61"/>
<evidence type="ECO:0000256" key="1">
    <source>
        <dbReference type="SAM" id="SignalP"/>
    </source>
</evidence>
<dbReference type="OrthoDB" id="10063670at2759"/>
<dbReference type="EMBL" id="PJQM01001462">
    <property type="protein sequence ID" value="RCI02275.1"/>
    <property type="molecule type" value="Genomic_DNA"/>
</dbReference>
<gene>
    <name evidence="2" type="ORF">CU098_002822</name>
</gene>
<sequence>MKIQVFVLLILSFLVCICQAGPISYAICQTGCNAVGVACYSAAGFVFGTITGGLGAPPAVIACNAGLGVCMAACVAAGCTPTP</sequence>
<feature type="signal peptide" evidence="1">
    <location>
        <begin position="1"/>
        <end position="20"/>
    </location>
</feature>
<reference evidence="2 3" key="1">
    <citation type="journal article" date="2018" name="G3 (Bethesda)">
        <title>Phylogenetic and Phylogenomic Definition of Rhizopus Species.</title>
        <authorList>
            <person name="Gryganskyi A.P."/>
            <person name="Golan J."/>
            <person name="Dolatabadi S."/>
            <person name="Mondo S."/>
            <person name="Robb S."/>
            <person name="Idnurm A."/>
            <person name="Muszewska A."/>
            <person name="Steczkiewicz K."/>
            <person name="Masonjones S."/>
            <person name="Liao H.L."/>
            <person name="Gajdeczka M.T."/>
            <person name="Anike F."/>
            <person name="Vuek A."/>
            <person name="Anishchenko I.M."/>
            <person name="Voigt K."/>
            <person name="de Hoog G.S."/>
            <person name="Smith M.E."/>
            <person name="Heitman J."/>
            <person name="Vilgalys R."/>
            <person name="Stajich J.E."/>
        </authorList>
    </citation>
    <scope>NUCLEOTIDE SEQUENCE [LARGE SCALE GENOMIC DNA]</scope>
    <source>
        <strain evidence="2 3">LSU 92-RS-03</strain>
    </source>
</reference>
<dbReference type="PANTHER" id="PTHR37475">
    <property type="entry name" value="ZYGOTE-SPECIFIC CLASS V COPY B GENE PROTEIN"/>
    <property type="match status" value="1"/>
</dbReference>
<comment type="caution">
    <text evidence="2">The sequence shown here is derived from an EMBL/GenBank/DDBJ whole genome shotgun (WGS) entry which is preliminary data.</text>
</comment>
<accession>A0A367KJ61</accession>
<dbReference type="AlphaFoldDB" id="A0A367KJ61"/>
<keyword evidence="1" id="KW-0732">Signal</keyword>
<keyword evidence="3" id="KW-1185">Reference proteome</keyword>
<evidence type="ECO:0008006" key="4">
    <source>
        <dbReference type="Google" id="ProtNLM"/>
    </source>
</evidence>
<name>A0A367KJ61_RHIST</name>
<dbReference type="PANTHER" id="PTHR37475:SF1">
    <property type="entry name" value="ZYGOTE-SPECIFIC PROTEIN"/>
    <property type="match status" value="1"/>
</dbReference>
<dbReference type="Proteomes" id="UP000253551">
    <property type="component" value="Unassembled WGS sequence"/>
</dbReference>
<evidence type="ECO:0000313" key="2">
    <source>
        <dbReference type="EMBL" id="RCI02275.1"/>
    </source>
</evidence>